<evidence type="ECO:0000313" key="1">
    <source>
        <dbReference type="EnsemblMetazoa" id="XP_019859706.1"/>
    </source>
</evidence>
<reference evidence="2" key="1">
    <citation type="journal article" date="2010" name="Nature">
        <title>The Amphimedon queenslandica genome and the evolution of animal complexity.</title>
        <authorList>
            <person name="Srivastava M."/>
            <person name="Simakov O."/>
            <person name="Chapman J."/>
            <person name="Fahey B."/>
            <person name="Gauthier M.E."/>
            <person name="Mitros T."/>
            <person name="Richards G.S."/>
            <person name="Conaco C."/>
            <person name="Dacre M."/>
            <person name="Hellsten U."/>
            <person name="Larroux C."/>
            <person name="Putnam N.H."/>
            <person name="Stanke M."/>
            <person name="Adamska M."/>
            <person name="Darling A."/>
            <person name="Degnan S.M."/>
            <person name="Oakley T.H."/>
            <person name="Plachetzki D.C."/>
            <person name="Zhai Y."/>
            <person name="Adamski M."/>
            <person name="Calcino A."/>
            <person name="Cummins S.F."/>
            <person name="Goodstein D.M."/>
            <person name="Harris C."/>
            <person name="Jackson D.J."/>
            <person name="Leys S.P."/>
            <person name="Shu S."/>
            <person name="Woodcroft B.J."/>
            <person name="Vervoort M."/>
            <person name="Kosik K.S."/>
            <person name="Manning G."/>
            <person name="Degnan B.M."/>
            <person name="Rokhsar D.S."/>
        </authorList>
    </citation>
    <scope>NUCLEOTIDE SEQUENCE [LARGE SCALE GENOMIC DNA]</scope>
</reference>
<evidence type="ECO:0000313" key="2">
    <source>
        <dbReference type="Proteomes" id="UP000007879"/>
    </source>
</evidence>
<accession>A0AAN0JSB0</accession>
<sequence>MSKDQVYEKVVTKWIIFLLNFLKIGDHDFLPVLREIVHHRPHLKYCPSLLAEFSSQVQRKGNSCYHTMSLSYFTDLSKCFNGKLWTVEIANNFFKNYIKYLRNDSVLSNASSSSLSHFSDCFRGAFAHKFLVDYLLKPIAESFSQKGMAEKFVLDLFS</sequence>
<proteinExistence type="predicted"/>
<reference evidence="1" key="2">
    <citation type="submission" date="2024-06" db="UniProtKB">
        <authorList>
            <consortium name="EnsemblMetazoa"/>
        </authorList>
    </citation>
    <scope>IDENTIFICATION</scope>
</reference>
<dbReference type="EnsemblMetazoa" id="XM_020004147.1">
    <property type="protein sequence ID" value="XP_019859706.1"/>
    <property type="gene ID" value="LOC109587938"/>
</dbReference>
<dbReference type="AlphaFoldDB" id="A0AAN0JSB0"/>
<dbReference type="Proteomes" id="UP000007879">
    <property type="component" value="Unassembled WGS sequence"/>
</dbReference>
<dbReference type="RefSeq" id="XP_019859706.1">
    <property type="nucleotide sequence ID" value="XM_020004147.1"/>
</dbReference>
<name>A0AAN0JSB0_AMPQE</name>
<keyword evidence="2" id="KW-1185">Reference proteome</keyword>
<dbReference type="KEGG" id="aqu:109587938"/>
<protein>
    <submittedName>
        <fullName evidence="1">Uncharacterized protein</fullName>
    </submittedName>
</protein>
<organism evidence="1 2">
    <name type="scientific">Amphimedon queenslandica</name>
    <name type="common">Sponge</name>
    <dbReference type="NCBI Taxonomy" id="400682"/>
    <lineage>
        <taxon>Eukaryota</taxon>
        <taxon>Metazoa</taxon>
        <taxon>Porifera</taxon>
        <taxon>Demospongiae</taxon>
        <taxon>Heteroscleromorpha</taxon>
        <taxon>Haplosclerida</taxon>
        <taxon>Niphatidae</taxon>
        <taxon>Amphimedon</taxon>
    </lineage>
</organism>
<dbReference type="GeneID" id="109587938"/>